<reference evidence="4" key="1">
    <citation type="submission" date="2016-11" db="EMBL/GenBank/DDBJ databases">
        <authorList>
            <person name="Varghese N."/>
            <person name="Submissions S."/>
        </authorList>
    </citation>
    <scope>NUCLEOTIDE SEQUENCE [LARGE SCALE GENOMIC DNA]</scope>
    <source>
        <strain evidence="4">DSM 18829</strain>
    </source>
</reference>
<keyword evidence="4" id="KW-1185">Reference proteome</keyword>
<feature type="coiled-coil region" evidence="1">
    <location>
        <begin position="162"/>
        <end position="189"/>
    </location>
</feature>
<feature type="transmembrane region" description="Helical" evidence="2">
    <location>
        <begin position="132"/>
        <end position="153"/>
    </location>
</feature>
<evidence type="ECO:0000313" key="4">
    <source>
        <dbReference type="Proteomes" id="UP000184488"/>
    </source>
</evidence>
<accession>A0A1M6AYJ3</accession>
<gene>
    <name evidence="3" type="ORF">SAMN05444363_0469</name>
</gene>
<name>A0A1M6AYJ3_9FLAO</name>
<sequence length="210" mass="24095">MFNLNLLQMMNFKKSFRIAICFFAVATLSAQENRISSNAIGNQFNVILDKSETYRDLKIVKKQSILNLKQAVLNSISAVETDLADSKIALEQKINEISTLKKELDQTKATLSSYTSSGPTITFLGIEFNKTFFNYLLSFILLGSMTAVVFFFLQFRKMNLTTKHSKSVLNDLEEEYQSYKRNAIEREQKISRQLQDVLNKQKQMQIKTAS</sequence>
<keyword evidence="2" id="KW-1133">Transmembrane helix</keyword>
<proteinExistence type="predicted"/>
<evidence type="ECO:0000256" key="1">
    <source>
        <dbReference type="SAM" id="Coils"/>
    </source>
</evidence>
<organism evidence="3 4">
    <name type="scientific">Flavobacterium terrae</name>
    <dbReference type="NCBI Taxonomy" id="415425"/>
    <lineage>
        <taxon>Bacteria</taxon>
        <taxon>Pseudomonadati</taxon>
        <taxon>Bacteroidota</taxon>
        <taxon>Flavobacteriia</taxon>
        <taxon>Flavobacteriales</taxon>
        <taxon>Flavobacteriaceae</taxon>
        <taxon>Flavobacterium</taxon>
    </lineage>
</organism>
<keyword evidence="2" id="KW-0812">Transmembrane</keyword>
<keyword evidence="2" id="KW-0472">Membrane</keyword>
<dbReference type="Proteomes" id="UP000184488">
    <property type="component" value="Unassembled WGS sequence"/>
</dbReference>
<dbReference type="EMBL" id="FQZI01000001">
    <property type="protein sequence ID" value="SHI41517.1"/>
    <property type="molecule type" value="Genomic_DNA"/>
</dbReference>
<evidence type="ECO:0000256" key="2">
    <source>
        <dbReference type="SAM" id="Phobius"/>
    </source>
</evidence>
<feature type="coiled-coil region" evidence="1">
    <location>
        <begin position="83"/>
        <end position="110"/>
    </location>
</feature>
<dbReference type="STRING" id="415425.SAMN05444363_0469"/>
<evidence type="ECO:0000313" key="3">
    <source>
        <dbReference type="EMBL" id="SHI41517.1"/>
    </source>
</evidence>
<dbReference type="AlphaFoldDB" id="A0A1M6AYJ3"/>
<protein>
    <recommendedName>
        <fullName evidence="5">tRNA (Guanine-N1)-methyltransferase</fullName>
    </recommendedName>
</protein>
<evidence type="ECO:0008006" key="5">
    <source>
        <dbReference type="Google" id="ProtNLM"/>
    </source>
</evidence>
<keyword evidence="1" id="KW-0175">Coiled coil</keyword>